<dbReference type="AlphaFoldDB" id="A0A0U9HNX7"/>
<feature type="domain" description="Metalloenzyme" evidence="7">
    <location>
        <begin position="1"/>
        <end position="371"/>
    </location>
</feature>
<dbReference type="PANTHER" id="PTHR31209">
    <property type="entry name" value="COFACTOR-INDEPENDENT PHOSPHOGLYCERATE MUTASE"/>
    <property type="match status" value="1"/>
</dbReference>
<evidence type="ECO:0000256" key="6">
    <source>
        <dbReference type="ARBA" id="ARBA00023235"/>
    </source>
</evidence>
<dbReference type="InterPro" id="IPR006124">
    <property type="entry name" value="Metalloenzyme"/>
</dbReference>
<keyword evidence="9" id="KW-1185">Reference proteome</keyword>
<dbReference type="NCBIfam" id="TIGR02535">
    <property type="entry name" value="hyp_Hser_kinase"/>
    <property type="match status" value="1"/>
</dbReference>
<dbReference type="Pfam" id="PF01676">
    <property type="entry name" value="Metalloenzyme"/>
    <property type="match status" value="1"/>
</dbReference>
<evidence type="ECO:0000256" key="1">
    <source>
        <dbReference type="ARBA" id="ARBA00000370"/>
    </source>
</evidence>
<comment type="catalytic activity">
    <reaction evidence="1">
        <text>(2R)-2-phosphoglycerate = (2R)-3-phosphoglycerate</text>
        <dbReference type="Rhea" id="RHEA:15901"/>
        <dbReference type="ChEBI" id="CHEBI:58272"/>
        <dbReference type="ChEBI" id="CHEBI:58289"/>
        <dbReference type="EC" id="5.4.2.12"/>
    </reaction>
</comment>
<dbReference type="RefSeq" id="WP_059176178.1">
    <property type="nucleotide sequence ID" value="NZ_BCNO01000001.1"/>
</dbReference>
<dbReference type="Gene3D" id="3.40.720.10">
    <property type="entry name" value="Alkaline Phosphatase, subunit A"/>
    <property type="match status" value="1"/>
</dbReference>
<evidence type="ECO:0000256" key="5">
    <source>
        <dbReference type="ARBA" id="ARBA00023152"/>
    </source>
</evidence>
<evidence type="ECO:0000256" key="3">
    <source>
        <dbReference type="ARBA" id="ARBA00004921"/>
    </source>
</evidence>
<comment type="function">
    <text evidence="2">Catalyzes the interconversion of 2-phosphoglycerate and 3-phosphoglycerate.</text>
</comment>
<proteinExistence type="inferred from homology"/>
<comment type="similarity">
    <text evidence="4">Belongs to the BPG-independent phosphoglycerate mutase family. A-PGAM subfamily.</text>
</comment>
<dbReference type="PIRSF" id="PIRSF006392">
    <property type="entry name" value="IPGAM_arch"/>
    <property type="match status" value="1"/>
</dbReference>
<dbReference type="STRING" id="86166.TAGGR_1937"/>
<evidence type="ECO:0000313" key="8">
    <source>
        <dbReference type="EMBL" id="GAQ94752.1"/>
    </source>
</evidence>
<keyword evidence="6" id="KW-0413">Isomerase</keyword>
<dbReference type="GO" id="GO:0004619">
    <property type="term" value="F:phosphoglycerate mutase activity"/>
    <property type="evidence" value="ECO:0007669"/>
    <property type="project" value="UniProtKB-EC"/>
</dbReference>
<dbReference type="Pfam" id="PF10143">
    <property type="entry name" value="PhosphMutase"/>
    <property type="match status" value="1"/>
</dbReference>
<dbReference type="EMBL" id="BCNO01000001">
    <property type="protein sequence ID" value="GAQ94752.1"/>
    <property type="molecule type" value="Genomic_DNA"/>
</dbReference>
<evidence type="ECO:0000256" key="4">
    <source>
        <dbReference type="ARBA" id="ARBA00005524"/>
    </source>
</evidence>
<name>A0A0U9HNX7_9BACT</name>
<protein>
    <submittedName>
        <fullName evidence="8">2,3-bisphosphoglycerate-independent phosphoglycerate mutase</fullName>
    </submittedName>
</protein>
<dbReference type="NCBIfam" id="NF003242">
    <property type="entry name" value="PRK04200.1"/>
    <property type="match status" value="1"/>
</dbReference>
<comment type="caution">
    <text evidence="8">The sequence shown here is derived from an EMBL/GenBank/DDBJ whole genome shotgun (WGS) entry which is preliminary data.</text>
</comment>
<dbReference type="NCBIfam" id="TIGR00306">
    <property type="entry name" value="apgM"/>
    <property type="match status" value="1"/>
</dbReference>
<evidence type="ECO:0000259" key="7">
    <source>
        <dbReference type="Pfam" id="PF01676"/>
    </source>
</evidence>
<evidence type="ECO:0000256" key="2">
    <source>
        <dbReference type="ARBA" id="ARBA00002315"/>
    </source>
</evidence>
<dbReference type="GO" id="GO:0046872">
    <property type="term" value="F:metal ion binding"/>
    <property type="evidence" value="ECO:0007669"/>
    <property type="project" value="InterPro"/>
</dbReference>
<reference evidence="9" key="1">
    <citation type="submission" date="2016-01" db="EMBL/GenBank/DDBJ databases">
        <title>Draft genome sequence of Thermodesulfovibrio aggregans strain TGE-P1.</title>
        <authorList>
            <person name="Sekiguchi Y."/>
            <person name="Ohashi A."/>
            <person name="Matsuura N."/>
            <person name="Tourlousse M.D."/>
        </authorList>
    </citation>
    <scope>NUCLEOTIDE SEQUENCE [LARGE SCALE GENOMIC DNA]</scope>
    <source>
        <strain evidence="9">TGE-P1</strain>
    </source>
</reference>
<gene>
    <name evidence="8" type="ORF">TAGGR_1937</name>
</gene>
<dbReference type="InterPro" id="IPR004456">
    <property type="entry name" value="Pglycerate_mutase_ApgM"/>
</dbReference>
<accession>A0A0U9HNX7</accession>
<dbReference type="InterPro" id="IPR042253">
    <property type="entry name" value="Pglycerate_mutase_ApgM_sf"/>
</dbReference>
<evidence type="ECO:0000313" key="9">
    <source>
        <dbReference type="Proteomes" id="UP000054976"/>
    </source>
</evidence>
<dbReference type="GO" id="GO:0006096">
    <property type="term" value="P:glycolytic process"/>
    <property type="evidence" value="ECO:0007669"/>
    <property type="project" value="UniProtKB-KW"/>
</dbReference>
<sequence length="402" mass="45142">MKYIVIVPDGAADYPLEELGGLTPLQAARTPNMDWLACHGLTGSVKNIPQGFSPGSDVANLSILGYDPKVYYTGRAPLEAVSMGLNLSKNDVAYRCNLVTLKVLDKNKIFMEDYSAGHISSEEAKILIEEIDRKLGSDNLRFYPGVSYRHIMLWKDGSDEVECTPPHDITGKEISMYLPVGKNSKFLKDLIFKSMDILKDHQINKKRVSEGKKPANSIWLWGQGRTPMLPKFQEKYGISGALISAVDLTKGLGILAGFHIINVPGATGWIDTNYEGKVDYALNALERVDFVYIHIEAPDEAGHQGDYKLKIKAIEDIDSIVIKKILDEAPRKFKEFKILLLPDHPTPIKLRTHTDEPVPFVIYDSNRTEKKNREFSEEILKSPDIQIEDGYKLMNLFIFGNV</sequence>
<keyword evidence="5" id="KW-0324">Glycolysis</keyword>
<dbReference type="Proteomes" id="UP000054976">
    <property type="component" value="Unassembled WGS sequence"/>
</dbReference>
<dbReference type="PANTHER" id="PTHR31209:SF4">
    <property type="entry name" value="2,3-BISPHOSPHOGLYCERATE-INDEPENDENT PHOSPHOGLYCERATE MUTASE"/>
    <property type="match status" value="1"/>
</dbReference>
<dbReference type="Gene3D" id="3.30.70.2130">
    <property type="entry name" value="Metalloenzyme domain"/>
    <property type="match status" value="1"/>
</dbReference>
<dbReference type="InterPro" id="IPR017850">
    <property type="entry name" value="Alkaline_phosphatase_core_sf"/>
</dbReference>
<organism evidence="8 9">
    <name type="scientific">Thermodesulfovibrio aggregans</name>
    <dbReference type="NCBI Taxonomy" id="86166"/>
    <lineage>
        <taxon>Bacteria</taxon>
        <taxon>Pseudomonadati</taxon>
        <taxon>Nitrospirota</taxon>
        <taxon>Thermodesulfovibrionia</taxon>
        <taxon>Thermodesulfovibrionales</taxon>
        <taxon>Thermodesulfovibrionaceae</taxon>
        <taxon>Thermodesulfovibrio</taxon>
    </lineage>
</organism>
<dbReference type="InterPro" id="IPR023665">
    <property type="entry name" value="ApgAM_prokaryotes"/>
</dbReference>
<dbReference type="SUPFAM" id="SSF53649">
    <property type="entry name" value="Alkaline phosphatase-like"/>
    <property type="match status" value="1"/>
</dbReference>
<dbReference type="CDD" id="cd16011">
    <property type="entry name" value="iPGM_like"/>
    <property type="match status" value="1"/>
</dbReference>
<comment type="pathway">
    <text evidence="3">Carbohydrate degradation.</text>
</comment>
<dbReference type="OrthoDB" id="9804453at2"/>